<sequence length="59" mass="7328">MDEDFKFLEHLNLITKNLLKDKPRRKDKVNADHNKNLQKKGRRRNNRRKKNMNRTKKRV</sequence>
<feature type="region of interest" description="Disordered" evidence="1">
    <location>
        <begin position="22"/>
        <end position="59"/>
    </location>
</feature>
<evidence type="ECO:0000313" key="3">
    <source>
        <dbReference type="Proteomes" id="UP000824120"/>
    </source>
</evidence>
<reference evidence="2 3" key="1">
    <citation type="submission" date="2020-09" db="EMBL/GenBank/DDBJ databases">
        <title>De no assembly of potato wild relative species, Solanum commersonii.</title>
        <authorList>
            <person name="Cho K."/>
        </authorList>
    </citation>
    <scope>NUCLEOTIDE SEQUENCE [LARGE SCALE GENOMIC DNA]</scope>
    <source>
        <strain evidence="2">LZ3.2</strain>
        <tissue evidence="2">Leaf</tissue>
    </source>
</reference>
<gene>
    <name evidence="2" type="ORF">H5410_047464</name>
</gene>
<dbReference type="Proteomes" id="UP000824120">
    <property type="component" value="Chromosome 9"/>
</dbReference>
<protein>
    <submittedName>
        <fullName evidence="2">Uncharacterized protein</fullName>
    </submittedName>
</protein>
<dbReference type="EMBL" id="JACXVP010000009">
    <property type="protein sequence ID" value="KAG5587030.1"/>
    <property type="molecule type" value="Genomic_DNA"/>
</dbReference>
<evidence type="ECO:0000313" key="2">
    <source>
        <dbReference type="EMBL" id="KAG5587030.1"/>
    </source>
</evidence>
<feature type="non-terminal residue" evidence="2">
    <location>
        <position position="1"/>
    </location>
</feature>
<proteinExistence type="predicted"/>
<feature type="compositionally biased region" description="Basic residues" evidence="1">
    <location>
        <begin position="36"/>
        <end position="59"/>
    </location>
</feature>
<name>A0A9J5XIR4_SOLCO</name>
<comment type="caution">
    <text evidence="2">The sequence shown here is derived from an EMBL/GenBank/DDBJ whole genome shotgun (WGS) entry which is preliminary data.</text>
</comment>
<organism evidence="2 3">
    <name type="scientific">Solanum commersonii</name>
    <name type="common">Commerson's wild potato</name>
    <name type="synonym">Commerson's nightshade</name>
    <dbReference type="NCBI Taxonomy" id="4109"/>
    <lineage>
        <taxon>Eukaryota</taxon>
        <taxon>Viridiplantae</taxon>
        <taxon>Streptophyta</taxon>
        <taxon>Embryophyta</taxon>
        <taxon>Tracheophyta</taxon>
        <taxon>Spermatophyta</taxon>
        <taxon>Magnoliopsida</taxon>
        <taxon>eudicotyledons</taxon>
        <taxon>Gunneridae</taxon>
        <taxon>Pentapetalae</taxon>
        <taxon>asterids</taxon>
        <taxon>lamiids</taxon>
        <taxon>Solanales</taxon>
        <taxon>Solanaceae</taxon>
        <taxon>Solanoideae</taxon>
        <taxon>Solaneae</taxon>
        <taxon>Solanum</taxon>
    </lineage>
</organism>
<dbReference type="AlphaFoldDB" id="A0A9J5XIR4"/>
<keyword evidence="3" id="KW-1185">Reference proteome</keyword>
<accession>A0A9J5XIR4</accession>
<evidence type="ECO:0000256" key="1">
    <source>
        <dbReference type="SAM" id="MobiDB-lite"/>
    </source>
</evidence>